<dbReference type="AlphaFoldDB" id="A0A1M5V4W3"/>
<evidence type="ECO:0000256" key="1">
    <source>
        <dbReference type="SAM" id="Phobius"/>
    </source>
</evidence>
<keyword evidence="1" id="KW-0472">Membrane</keyword>
<keyword evidence="3" id="KW-1185">Reference proteome</keyword>
<organism evidence="2 3">
    <name type="scientific">Wenyingzhuangia marina</name>
    <dbReference type="NCBI Taxonomy" id="1195760"/>
    <lineage>
        <taxon>Bacteria</taxon>
        <taxon>Pseudomonadati</taxon>
        <taxon>Bacteroidota</taxon>
        <taxon>Flavobacteriia</taxon>
        <taxon>Flavobacteriales</taxon>
        <taxon>Flavobacteriaceae</taxon>
        <taxon>Wenyingzhuangia</taxon>
    </lineage>
</organism>
<sequence>MFKTPFKPIGHYVFNYKPRYYDERKERIQALEERYKRENDGEHTVTLSKNNLKNEWSRSKASAFDDKSSTYRLLLIVLILSLFTWGLFNFDKIINAKEGFTKVVEAIWISIGKK</sequence>
<dbReference type="EMBL" id="FQXQ01000003">
    <property type="protein sequence ID" value="SHH70289.1"/>
    <property type="molecule type" value="Genomic_DNA"/>
</dbReference>
<reference evidence="3" key="1">
    <citation type="submission" date="2016-11" db="EMBL/GenBank/DDBJ databases">
        <authorList>
            <person name="Varghese N."/>
            <person name="Submissions S."/>
        </authorList>
    </citation>
    <scope>NUCLEOTIDE SEQUENCE [LARGE SCALE GENOMIC DNA]</scope>
    <source>
        <strain evidence="3">DSM 100572</strain>
    </source>
</reference>
<feature type="transmembrane region" description="Helical" evidence="1">
    <location>
        <begin position="70"/>
        <end position="88"/>
    </location>
</feature>
<dbReference type="STRING" id="1195760.SAMN05444281_1513"/>
<dbReference type="Proteomes" id="UP000184109">
    <property type="component" value="Unassembled WGS sequence"/>
</dbReference>
<evidence type="ECO:0000313" key="2">
    <source>
        <dbReference type="EMBL" id="SHH70289.1"/>
    </source>
</evidence>
<keyword evidence="1" id="KW-1133">Transmembrane helix</keyword>
<keyword evidence="1" id="KW-0812">Transmembrane</keyword>
<gene>
    <name evidence="2" type="ORF">SAMN05444281_1513</name>
</gene>
<name>A0A1M5V4W3_9FLAO</name>
<accession>A0A1M5V4W3</accession>
<dbReference type="OrthoDB" id="1446203at2"/>
<protein>
    <submittedName>
        <fullName evidence="2">Uncharacterized protein</fullName>
    </submittedName>
</protein>
<dbReference type="RefSeq" id="WP_073120134.1">
    <property type="nucleotide sequence ID" value="NZ_BMEN01000003.1"/>
</dbReference>
<evidence type="ECO:0000313" key="3">
    <source>
        <dbReference type="Proteomes" id="UP000184109"/>
    </source>
</evidence>
<proteinExistence type="predicted"/>